<feature type="transmembrane region" description="Helical" evidence="1">
    <location>
        <begin position="44"/>
        <end position="63"/>
    </location>
</feature>
<accession>A0A556PP59</accession>
<feature type="transmembrane region" description="Helical" evidence="1">
    <location>
        <begin position="83"/>
        <end position="100"/>
    </location>
</feature>
<dbReference type="EMBL" id="VMHE01000005">
    <property type="protein sequence ID" value="TSJ66163.1"/>
    <property type="molecule type" value="Genomic_DNA"/>
</dbReference>
<keyword evidence="1" id="KW-0472">Membrane</keyword>
<dbReference type="RefSeq" id="WP_144088162.1">
    <property type="nucleotide sequence ID" value="NZ_VMHE01000005.1"/>
</dbReference>
<protein>
    <submittedName>
        <fullName evidence="2">Uncharacterized protein</fullName>
    </submittedName>
</protein>
<evidence type="ECO:0000256" key="1">
    <source>
        <dbReference type="SAM" id="Phobius"/>
    </source>
</evidence>
<dbReference type="OrthoDB" id="2427708at2"/>
<keyword evidence="1" id="KW-0812">Transmembrane</keyword>
<dbReference type="Proteomes" id="UP000316425">
    <property type="component" value="Unassembled WGS sequence"/>
</dbReference>
<evidence type="ECO:0000313" key="3">
    <source>
        <dbReference type="Proteomes" id="UP000316425"/>
    </source>
</evidence>
<gene>
    <name evidence="2" type="ORF">FPQ13_04640</name>
</gene>
<feature type="transmembrane region" description="Helical" evidence="1">
    <location>
        <begin position="112"/>
        <end position="134"/>
    </location>
</feature>
<evidence type="ECO:0000313" key="2">
    <source>
        <dbReference type="EMBL" id="TSJ66163.1"/>
    </source>
</evidence>
<feature type="transmembrane region" description="Helical" evidence="1">
    <location>
        <begin position="7"/>
        <end position="24"/>
    </location>
</feature>
<feature type="transmembrane region" description="Helical" evidence="1">
    <location>
        <begin position="146"/>
        <end position="164"/>
    </location>
</feature>
<reference evidence="2 3" key="1">
    <citation type="submission" date="2019-07" db="EMBL/GenBank/DDBJ databases">
        <title>Allobacillus sp. nov. SKP isolated from shrimp paste of Euphausiacea.</title>
        <authorList>
            <person name="Kanchanasin P."/>
            <person name="Tanasupawat S."/>
            <person name="Shi W."/>
            <person name="Wu L."/>
            <person name="Ma J."/>
        </authorList>
    </citation>
    <scope>NUCLEOTIDE SEQUENCE [LARGE SCALE GENOMIC DNA]</scope>
    <source>
        <strain evidence="2 3">SKP4-8</strain>
    </source>
</reference>
<organism evidence="2 3">
    <name type="scientific">Allobacillus salarius</name>
    <dbReference type="NCBI Taxonomy" id="1955272"/>
    <lineage>
        <taxon>Bacteria</taxon>
        <taxon>Bacillati</taxon>
        <taxon>Bacillota</taxon>
        <taxon>Bacilli</taxon>
        <taxon>Bacillales</taxon>
        <taxon>Bacillaceae</taxon>
        <taxon>Allobacillus</taxon>
    </lineage>
</organism>
<proteinExistence type="predicted"/>
<keyword evidence="1" id="KW-1133">Transmembrane helix</keyword>
<sequence length="165" mass="19256">MNKWSIYQGAVGIVLIISALIFNYMEIDLHYQIGDSMGMVTSPLLVMTGFLFISGLMCLFFLFQIKKSRTFLQHPAWKKMLPIIFAWFTISFIAFILAFQNDSLTEFLDSRVSFYALLYYFTFLWQLLLITFVHKFSGPTTSAEKQIEYSYLMNLALMLLLILLF</sequence>
<comment type="caution">
    <text evidence="2">The sequence shown here is derived from an EMBL/GenBank/DDBJ whole genome shotgun (WGS) entry which is preliminary data.</text>
</comment>
<dbReference type="AlphaFoldDB" id="A0A556PP59"/>
<name>A0A556PP59_9BACI</name>
<keyword evidence="3" id="KW-1185">Reference proteome</keyword>